<gene>
    <name evidence="1" type="ORF">SDC9_80445</name>
</gene>
<evidence type="ECO:0000313" key="1">
    <source>
        <dbReference type="EMBL" id="MPM33864.1"/>
    </source>
</evidence>
<protein>
    <submittedName>
        <fullName evidence="1">Uncharacterized protein</fullName>
    </submittedName>
</protein>
<accession>A0A644Z6Z3</accession>
<name>A0A644Z6Z3_9ZZZZ</name>
<dbReference type="AlphaFoldDB" id="A0A644Z6Z3"/>
<proteinExistence type="predicted"/>
<comment type="caution">
    <text evidence="1">The sequence shown here is derived from an EMBL/GenBank/DDBJ whole genome shotgun (WGS) entry which is preliminary data.</text>
</comment>
<dbReference type="EMBL" id="VSSQ01006787">
    <property type="protein sequence ID" value="MPM33864.1"/>
    <property type="molecule type" value="Genomic_DNA"/>
</dbReference>
<sequence>MTVYSSCRISAKTSLSGKCIAIGSSEIGLARRRDGIRSLMNINHICVSGMGVKYLISIRMPIWTITTVNTGVFFNQNISVLCSCADNSGLCSKLADKKGQEGKGQEMFHIFLWIDCL</sequence>
<reference evidence="1" key="1">
    <citation type="submission" date="2019-08" db="EMBL/GenBank/DDBJ databases">
        <authorList>
            <person name="Kucharzyk K."/>
            <person name="Murdoch R.W."/>
            <person name="Higgins S."/>
            <person name="Loffler F."/>
        </authorList>
    </citation>
    <scope>NUCLEOTIDE SEQUENCE</scope>
</reference>
<organism evidence="1">
    <name type="scientific">bioreactor metagenome</name>
    <dbReference type="NCBI Taxonomy" id="1076179"/>
    <lineage>
        <taxon>unclassified sequences</taxon>
        <taxon>metagenomes</taxon>
        <taxon>ecological metagenomes</taxon>
    </lineage>
</organism>